<dbReference type="EMBL" id="JMCB01000003">
    <property type="protein sequence ID" value="KFE70817.1"/>
    <property type="molecule type" value="Genomic_DNA"/>
</dbReference>
<dbReference type="Proteomes" id="UP000028725">
    <property type="component" value="Unassembled WGS sequence"/>
</dbReference>
<dbReference type="AlphaFoldDB" id="A0A085WT04"/>
<feature type="region of interest" description="Disordered" evidence="1">
    <location>
        <begin position="52"/>
        <end position="87"/>
    </location>
</feature>
<proteinExistence type="predicted"/>
<gene>
    <name evidence="2" type="ORF">DB31_5859</name>
</gene>
<comment type="caution">
    <text evidence="2">The sequence shown here is derived from an EMBL/GenBank/DDBJ whole genome shotgun (WGS) entry which is preliminary data.</text>
</comment>
<evidence type="ECO:0000313" key="2">
    <source>
        <dbReference type="EMBL" id="KFE70817.1"/>
    </source>
</evidence>
<evidence type="ECO:0000256" key="1">
    <source>
        <dbReference type="SAM" id="MobiDB-lite"/>
    </source>
</evidence>
<sequence length="699" mass="76004">MSAALGPAWQRLRQSHGPLLLSMVLLWSGCVPVHGSAPALLFNPSITAFDSQVRPRGRRQRRLAQPPAPRSEDCPTAPEGWPEQAGSDEEVLGPLLACGSAVGFLQLQRQVDMAQVLERLGDWSAVRLGALGPLRDSRAAEVLTRKRASFLLKATEEYGAYAQVFALFILHSSCDDELQALLTLLASHKQLSQTLGTLPAVRQELERRGLPLSSFPERAERTGDVLRGLGRAGRDALNTSPVSDGARFANMSAQARQMPAPYQQALHQLGQAMTLEHFAPDNVALGSFDQLTFGVPLGFYHLGQGTVHGLQSLQEGQYEQATRELVPAALLVALYAGGKGGRYLASGEGSALRPRLPELRLETLRHVAWQLSERLGLEGLAEVARYVRASREAAVFVTAGGEPAAVALYEARGNLARAQATLAKALPESTGAAEPRPPSGATLGGLASLVDEAAGHTREVVEAKLLQVELETQGPRLPADPALLRKLQATLDTPPPGVPEGSPLWSDYLAYRRARLALVEEGTPAKGPLRWEPYERLRGAFARGLAFERFMISVLREDAALPPTQRRWLSAFTQPRIEVHVGLSKPDVPGVRFADVLVIEQRPPSGQPPRVETFSFKSRFLKPLAGEALEAPMLMDARAAQEYYGGRVNIRRSSLKGSVQVQRVRLVYEGGSRMPNQYLLNRAIENVQEHVKGVEVSIQ</sequence>
<dbReference type="PATRIC" id="fig|394096.3.peg.2334"/>
<name>A0A085WT04_9BACT</name>
<organism evidence="2 3">
    <name type="scientific">Hyalangium minutum</name>
    <dbReference type="NCBI Taxonomy" id="394096"/>
    <lineage>
        <taxon>Bacteria</taxon>
        <taxon>Pseudomonadati</taxon>
        <taxon>Myxococcota</taxon>
        <taxon>Myxococcia</taxon>
        <taxon>Myxococcales</taxon>
        <taxon>Cystobacterineae</taxon>
        <taxon>Archangiaceae</taxon>
        <taxon>Hyalangium</taxon>
    </lineage>
</organism>
<accession>A0A085WT04</accession>
<dbReference type="RefSeq" id="WP_240486633.1">
    <property type="nucleotide sequence ID" value="NZ_JMCB01000003.1"/>
</dbReference>
<protein>
    <submittedName>
        <fullName evidence="2">Uncharacterized protein</fullName>
    </submittedName>
</protein>
<reference evidence="2 3" key="1">
    <citation type="submission" date="2014-04" db="EMBL/GenBank/DDBJ databases">
        <title>Genome assembly of Hyalangium minutum DSM 14724.</title>
        <authorList>
            <person name="Sharma G."/>
            <person name="Subramanian S."/>
        </authorList>
    </citation>
    <scope>NUCLEOTIDE SEQUENCE [LARGE SCALE GENOMIC DNA]</scope>
    <source>
        <strain evidence="2 3">DSM 14724</strain>
    </source>
</reference>
<keyword evidence="3" id="KW-1185">Reference proteome</keyword>
<evidence type="ECO:0000313" key="3">
    <source>
        <dbReference type="Proteomes" id="UP000028725"/>
    </source>
</evidence>
<dbReference type="STRING" id="394096.DB31_5859"/>